<name>A0A1E1MKF1_RHYSE</name>
<evidence type="ECO:0008006" key="4">
    <source>
        <dbReference type="Google" id="ProtNLM"/>
    </source>
</evidence>
<evidence type="ECO:0000256" key="1">
    <source>
        <dbReference type="SAM" id="SignalP"/>
    </source>
</evidence>
<evidence type="ECO:0000313" key="2">
    <source>
        <dbReference type="EMBL" id="CZT49569.1"/>
    </source>
</evidence>
<protein>
    <recommendedName>
        <fullName evidence="4">Secreted protein</fullName>
    </recommendedName>
</protein>
<accession>A0A1E1MKF1</accession>
<organism evidence="2 3">
    <name type="scientific">Rhynchosporium secalis</name>
    <name type="common">Barley scald fungus</name>
    <dbReference type="NCBI Taxonomy" id="38038"/>
    <lineage>
        <taxon>Eukaryota</taxon>
        <taxon>Fungi</taxon>
        <taxon>Dikarya</taxon>
        <taxon>Ascomycota</taxon>
        <taxon>Pezizomycotina</taxon>
        <taxon>Leotiomycetes</taxon>
        <taxon>Helotiales</taxon>
        <taxon>Ploettnerulaceae</taxon>
        <taxon>Rhynchosporium</taxon>
    </lineage>
</organism>
<gene>
    <name evidence="2" type="ORF">RSE6_10437</name>
</gene>
<sequence length="104" mass="11525">MRQRATGHLIFFVCAILAVFFPQGQAMDHCLALLTPVLPSLLVAARFGGLLQEDVTHSHEWPPKVKPKTPSFTCQTRTMMAPQCSIYATGSERLDIASPRSKQK</sequence>
<keyword evidence="1" id="KW-0732">Signal</keyword>
<keyword evidence="3" id="KW-1185">Reference proteome</keyword>
<dbReference type="Proteomes" id="UP000177625">
    <property type="component" value="Unassembled WGS sequence"/>
</dbReference>
<proteinExistence type="predicted"/>
<evidence type="ECO:0000313" key="3">
    <source>
        <dbReference type="Proteomes" id="UP000177625"/>
    </source>
</evidence>
<dbReference type="AlphaFoldDB" id="A0A1E1MKF1"/>
<feature type="signal peptide" evidence="1">
    <location>
        <begin position="1"/>
        <end position="26"/>
    </location>
</feature>
<reference evidence="3" key="1">
    <citation type="submission" date="2016-03" db="EMBL/GenBank/DDBJ databases">
        <authorList>
            <person name="Guldener U."/>
        </authorList>
    </citation>
    <scope>NUCLEOTIDE SEQUENCE [LARGE SCALE GENOMIC DNA]</scope>
</reference>
<feature type="chain" id="PRO_5009448401" description="Secreted protein" evidence="1">
    <location>
        <begin position="27"/>
        <end position="104"/>
    </location>
</feature>
<dbReference type="EMBL" id="FJVC01000385">
    <property type="protein sequence ID" value="CZT49569.1"/>
    <property type="molecule type" value="Genomic_DNA"/>
</dbReference>